<accession>A0A2V1DAG2</accession>
<keyword evidence="3" id="KW-1185">Reference proteome</keyword>
<dbReference type="Proteomes" id="UP000244855">
    <property type="component" value="Unassembled WGS sequence"/>
</dbReference>
<dbReference type="SMART" id="SM00248">
    <property type="entry name" value="ANK"/>
    <property type="match status" value="1"/>
</dbReference>
<evidence type="ECO:0000313" key="3">
    <source>
        <dbReference type="Proteomes" id="UP000244855"/>
    </source>
</evidence>
<dbReference type="InterPro" id="IPR002110">
    <property type="entry name" value="Ankyrin_rpt"/>
</dbReference>
<dbReference type="OrthoDB" id="4772757at2759"/>
<sequence length="52" mass="5608">ANVETSEKTKVAKFINTQNGEHGTALQAASFYGHIHIVKELLQKGADVDIQG</sequence>
<protein>
    <submittedName>
        <fullName evidence="2">Uncharacterized protein</fullName>
    </submittedName>
</protein>
<dbReference type="InterPro" id="IPR036770">
    <property type="entry name" value="Ankyrin_rpt-contain_sf"/>
</dbReference>
<keyword evidence="1" id="KW-0040">ANK repeat</keyword>
<feature type="non-terminal residue" evidence="2">
    <location>
        <position position="52"/>
    </location>
</feature>
<dbReference type="SUPFAM" id="SSF48403">
    <property type="entry name" value="Ankyrin repeat"/>
    <property type="match status" value="1"/>
</dbReference>
<feature type="non-terminal residue" evidence="2">
    <location>
        <position position="1"/>
    </location>
</feature>
<reference evidence="2 3" key="1">
    <citation type="journal article" date="2018" name="Sci. Rep.">
        <title>Comparative genomics provides insights into the lifestyle and reveals functional heterogeneity of dark septate endophytic fungi.</title>
        <authorList>
            <person name="Knapp D.G."/>
            <person name="Nemeth J.B."/>
            <person name="Barry K."/>
            <person name="Hainaut M."/>
            <person name="Henrissat B."/>
            <person name="Johnson J."/>
            <person name="Kuo A."/>
            <person name="Lim J.H.P."/>
            <person name="Lipzen A."/>
            <person name="Nolan M."/>
            <person name="Ohm R.A."/>
            <person name="Tamas L."/>
            <person name="Grigoriev I.V."/>
            <person name="Spatafora J.W."/>
            <person name="Nagy L.G."/>
            <person name="Kovacs G.M."/>
        </authorList>
    </citation>
    <scope>NUCLEOTIDE SEQUENCE [LARGE SCALE GENOMIC DNA]</scope>
    <source>
        <strain evidence="2 3">DSE2036</strain>
    </source>
</reference>
<dbReference type="PROSITE" id="PS50088">
    <property type="entry name" value="ANK_REPEAT"/>
    <property type="match status" value="1"/>
</dbReference>
<proteinExistence type="predicted"/>
<dbReference type="Gene3D" id="1.25.40.20">
    <property type="entry name" value="Ankyrin repeat-containing domain"/>
    <property type="match status" value="1"/>
</dbReference>
<organism evidence="2 3">
    <name type="scientific">Periconia macrospinosa</name>
    <dbReference type="NCBI Taxonomy" id="97972"/>
    <lineage>
        <taxon>Eukaryota</taxon>
        <taxon>Fungi</taxon>
        <taxon>Dikarya</taxon>
        <taxon>Ascomycota</taxon>
        <taxon>Pezizomycotina</taxon>
        <taxon>Dothideomycetes</taxon>
        <taxon>Pleosporomycetidae</taxon>
        <taxon>Pleosporales</taxon>
        <taxon>Massarineae</taxon>
        <taxon>Periconiaceae</taxon>
        <taxon>Periconia</taxon>
    </lineage>
</organism>
<dbReference type="Pfam" id="PF00023">
    <property type="entry name" value="Ank"/>
    <property type="match status" value="1"/>
</dbReference>
<feature type="repeat" description="ANK" evidence="1">
    <location>
        <begin position="21"/>
        <end position="52"/>
    </location>
</feature>
<evidence type="ECO:0000313" key="2">
    <source>
        <dbReference type="EMBL" id="PVH94169.1"/>
    </source>
</evidence>
<dbReference type="AlphaFoldDB" id="A0A2V1DAG2"/>
<name>A0A2V1DAG2_9PLEO</name>
<dbReference type="PROSITE" id="PS50297">
    <property type="entry name" value="ANK_REP_REGION"/>
    <property type="match status" value="1"/>
</dbReference>
<gene>
    <name evidence="2" type="ORF">DM02DRAFT_476962</name>
</gene>
<evidence type="ECO:0000256" key="1">
    <source>
        <dbReference type="PROSITE-ProRule" id="PRU00023"/>
    </source>
</evidence>
<dbReference type="EMBL" id="KZ805547">
    <property type="protein sequence ID" value="PVH94169.1"/>
    <property type="molecule type" value="Genomic_DNA"/>
</dbReference>